<dbReference type="Proteomes" id="UP001627154">
    <property type="component" value="Unassembled WGS sequence"/>
</dbReference>
<name>A0ABD2WGQ9_9HYME</name>
<gene>
    <name evidence="1" type="ORF">TKK_013639</name>
</gene>
<organism evidence="1 2">
    <name type="scientific">Trichogramma kaykai</name>
    <dbReference type="NCBI Taxonomy" id="54128"/>
    <lineage>
        <taxon>Eukaryota</taxon>
        <taxon>Metazoa</taxon>
        <taxon>Ecdysozoa</taxon>
        <taxon>Arthropoda</taxon>
        <taxon>Hexapoda</taxon>
        <taxon>Insecta</taxon>
        <taxon>Pterygota</taxon>
        <taxon>Neoptera</taxon>
        <taxon>Endopterygota</taxon>
        <taxon>Hymenoptera</taxon>
        <taxon>Apocrita</taxon>
        <taxon>Proctotrupomorpha</taxon>
        <taxon>Chalcidoidea</taxon>
        <taxon>Trichogrammatidae</taxon>
        <taxon>Trichogramma</taxon>
    </lineage>
</organism>
<comment type="caution">
    <text evidence="1">The sequence shown here is derived from an EMBL/GenBank/DDBJ whole genome shotgun (WGS) entry which is preliminary data.</text>
</comment>
<proteinExistence type="predicted"/>
<keyword evidence="2" id="KW-1185">Reference proteome</keyword>
<evidence type="ECO:0000313" key="1">
    <source>
        <dbReference type="EMBL" id="KAL3391722.1"/>
    </source>
</evidence>
<dbReference type="EMBL" id="JBJJXI010000108">
    <property type="protein sequence ID" value="KAL3391722.1"/>
    <property type="molecule type" value="Genomic_DNA"/>
</dbReference>
<accession>A0ABD2WGQ9</accession>
<evidence type="ECO:0000313" key="2">
    <source>
        <dbReference type="Proteomes" id="UP001627154"/>
    </source>
</evidence>
<dbReference type="AlphaFoldDB" id="A0ABD2WGQ9"/>
<reference evidence="1 2" key="1">
    <citation type="journal article" date="2024" name="bioRxiv">
        <title>A reference genome for Trichogramma kaykai: A tiny desert-dwelling parasitoid wasp with competing sex-ratio distorters.</title>
        <authorList>
            <person name="Culotta J."/>
            <person name="Lindsey A.R."/>
        </authorList>
    </citation>
    <scope>NUCLEOTIDE SEQUENCE [LARGE SCALE GENOMIC DNA]</scope>
    <source>
        <strain evidence="1 2">KSX58</strain>
    </source>
</reference>
<protein>
    <submittedName>
        <fullName evidence="1">Uncharacterized protein</fullName>
    </submittedName>
</protein>
<sequence length="232" mass="26756">MRLFRRSTPPTKHFGSRSRFYLYIYVRKTDDANVSARIKWISRGDSSWWCATQLRTILFALILFPCMYDLRVSIQMCSQIRECIATATGATSYPLPYIAYTLPQKRSYSTRSWLQGIFSLAVDEYRSSPRVDEYYPHPRYLSCVRDRNGAIGPNLMSQRGQAQYVTADENCTSLNIKQEMLHASYSCSTANLISCYEFTLSARKHILSKQSDALHTEEICSSIERFYSSSSE</sequence>